<dbReference type="InterPro" id="IPR007568">
    <property type="entry name" value="RTA1"/>
</dbReference>
<dbReference type="PANTHER" id="PTHR31465">
    <property type="entry name" value="PROTEIN RTA1-RELATED"/>
    <property type="match status" value="1"/>
</dbReference>
<dbReference type="InParanoid" id="A0A1Y2MBQ4"/>
<protein>
    <submittedName>
        <fullName evidence="6">Uncharacterized protein</fullName>
    </submittedName>
</protein>
<feature type="transmembrane region" description="Helical" evidence="5">
    <location>
        <begin position="61"/>
        <end position="80"/>
    </location>
</feature>
<evidence type="ECO:0000256" key="2">
    <source>
        <dbReference type="ARBA" id="ARBA00022692"/>
    </source>
</evidence>
<dbReference type="Pfam" id="PF04479">
    <property type="entry name" value="RTA1"/>
    <property type="match status" value="1"/>
</dbReference>
<proteinExistence type="predicted"/>
<evidence type="ECO:0000256" key="4">
    <source>
        <dbReference type="ARBA" id="ARBA00023136"/>
    </source>
</evidence>
<reference evidence="6 7" key="1">
    <citation type="journal article" date="2017" name="Genome Announc.">
        <title>Genome sequence of the saprophytic ascomycete Epicoccum nigrum ICMP 19927 strain isolated from New Zealand.</title>
        <authorList>
            <person name="Fokin M."/>
            <person name="Fleetwood D."/>
            <person name="Weir B.S."/>
            <person name="Villas-Boas S.G."/>
        </authorList>
    </citation>
    <scope>NUCLEOTIDE SEQUENCE [LARGE SCALE GENOMIC DNA]</scope>
    <source>
        <strain evidence="6 7">ICMP 19927</strain>
    </source>
</reference>
<keyword evidence="4 5" id="KW-0472">Membrane</keyword>
<feature type="transmembrane region" description="Helical" evidence="5">
    <location>
        <begin position="35"/>
        <end position="54"/>
    </location>
</feature>
<dbReference type="STRING" id="105696.A0A1Y2MBQ4"/>
<accession>A0A1Y2MBQ4</accession>
<dbReference type="Proteomes" id="UP000193240">
    <property type="component" value="Unassembled WGS sequence"/>
</dbReference>
<sequence length="115" mass="12709">MSTNDEVLIGFGPAANCTLDLCPLEWSVFRYLPSIPANTTFIAIFSLLLIAHLVQGIRYKSWVYMSCVVAGCGLEVAGYAGRIMLHENPFDFNAFLVNLGVHTGMPTIIVKNRDR</sequence>
<evidence type="ECO:0000256" key="1">
    <source>
        <dbReference type="ARBA" id="ARBA00004141"/>
    </source>
</evidence>
<dbReference type="GO" id="GO:0005886">
    <property type="term" value="C:plasma membrane"/>
    <property type="evidence" value="ECO:0007669"/>
    <property type="project" value="TreeGrafter"/>
</dbReference>
<name>A0A1Y2MBQ4_EPING</name>
<evidence type="ECO:0000256" key="5">
    <source>
        <dbReference type="SAM" id="Phobius"/>
    </source>
</evidence>
<comment type="subcellular location">
    <subcellularLocation>
        <location evidence="1">Membrane</location>
        <topology evidence="1">Multi-pass membrane protein</topology>
    </subcellularLocation>
</comment>
<evidence type="ECO:0000256" key="3">
    <source>
        <dbReference type="ARBA" id="ARBA00022989"/>
    </source>
</evidence>
<evidence type="ECO:0000313" key="6">
    <source>
        <dbReference type="EMBL" id="OSS53411.1"/>
    </source>
</evidence>
<keyword evidence="2 5" id="KW-0812">Transmembrane</keyword>
<dbReference type="EMBL" id="KZ107838">
    <property type="protein sequence ID" value="OSS53411.1"/>
    <property type="molecule type" value="Genomic_DNA"/>
</dbReference>
<keyword evidence="3 5" id="KW-1133">Transmembrane helix</keyword>
<keyword evidence="7" id="KW-1185">Reference proteome</keyword>
<evidence type="ECO:0000313" key="7">
    <source>
        <dbReference type="Proteomes" id="UP000193240"/>
    </source>
</evidence>
<dbReference type="PANTHER" id="PTHR31465:SF9">
    <property type="entry name" value="SPHINGOID LONG-CHAIN BASE TRANSPORTER RSB1"/>
    <property type="match status" value="1"/>
</dbReference>
<dbReference type="GO" id="GO:0000324">
    <property type="term" value="C:fungal-type vacuole"/>
    <property type="evidence" value="ECO:0007669"/>
    <property type="project" value="TreeGrafter"/>
</dbReference>
<gene>
    <name evidence="6" type="ORF">B5807_00839</name>
</gene>
<organism evidence="6 7">
    <name type="scientific">Epicoccum nigrum</name>
    <name type="common">Soil fungus</name>
    <name type="synonym">Epicoccum purpurascens</name>
    <dbReference type="NCBI Taxonomy" id="105696"/>
    <lineage>
        <taxon>Eukaryota</taxon>
        <taxon>Fungi</taxon>
        <taxon>Dikarya</taxon>
        <taxon>Ascomycota</taxon>
        <taxon>Pezizomycotina</taxon>
        <taxon>Dothideomycetes</taxon>
        <taxon>Pleosporomycetidae</taxon>
        <taxon>Pleosporales</taxon>
        <taxon>Pleosporineae</taxon>
        <taxon>Didymellaceae</taxon>
        <taxon>Epicoccum</taxon>
    </lineage>
</organism>
<dbReference type="AlphaFoldDB" id="A0A1Y2MBQ4"/>